<gene>
    <name evidence="1" type="ORF">KI387_025591</name>
</gene>
<sequence>MAEVKEEIFAKDLEVIVDAEEGVTSPMGLVTIVDLLNTTSANVWIFYSDHGAERST</sequence>
<evidence type="ECO:0000313" key="1">
    <source>
        <dbReference type="EMBL" id="KAH9310556.1"/>
    </source>
</evidence>
<keyword evidence="2" id="KW-1185">Reference proteome</keyword>
<proteinExistence type="predicted"/>
<dbReference type="Proteomes" id="UP000824469">
    <property type="component" value="Unassembled WGS sequence"/>
</dbReference>
<protein>
    <submittedName>
        <fullName evidence="1">Uncharacterized protein</fullName>
    </submittedName>
</protein>
<feature type="non-terminal residue" evidence="1">
    <location>
        <position position="56"/>
    </location>
</feature>
<name>A0AA38FTX6_TAXCH</name>
<organism evidence="1 2">
    <name type="scientific">Taxus chinensis</name>
    <name type="common">Chinese yew</name>
    <name type="synonym">Taxus wallichiana var. chinensis</name>
    <dbReference type="NCBI Taxonomy" id="29808"/>
    <lineage>
        <taxon>Eukaryota</taxon>
        <taxon>Viridiplantae</taxon>
        <taxon>Streptophyta</taxon>
        <taxon>Embryophyta</taxon>
        <taxon>Tracheophyta</taxon>
        <taxon>Spermatophyta</taxon>
        <taxon>Pinopsida</taxon>
        <taxon>Pinidae</taxon>
        <taxon>Conifers II</taxon>
        <taxon>Cupressales</taxon>
        <taxon>Taxaceae</taxon>
        <taxon>Taxus</taxon>
    </lineage>
</organism>
<accession>A0AA38FTX6</accession>
<dbReference type="AlphaFoldDB" id="A0AA38FTX6"/>
<comment type="caution">
    <text evidence="1">The sequence shown here is derived from an EMBL/GenBank/DDBJ whole genome shotgun (WGS) entry which is preliminary data.</text>
</comment>
<reference evidence="1 2" key="1">
    <citation type="journal article" date="2021" name="Nat. Plants">
        <title>The Taxus genome provides insights into paclitaxel biosynthesis.</title>
        <authorList>
            <person name="Xiong X."/>
            <person name="Gou J."/>
            <person name="Liao Q."/>
            <person name="Li Y."/>
            <person name="Zhou Q."/>
            <person name="Bi G."/>
            <person name="Li C."/>
            <person name="Du R."/>
            <person name="Wang X."/>
            <person name="Sun T."/>
            <person name="Guo L."/>
            <person name="Liang H."/>
            <person name="Lu P."/>
            <person name="Wu Y."/>
            <person name="Zhang Z."/>
            <person name="Ro D.K."/>
            <person name="Shang Y."/>
            <person name="Huang S."/>
            <person name="Yan J."/>
        </authorList>
    </citation>
    <scope>NUCLEOTIDE SEQUENCE [LARGE SCALE GENOMIC DNA]</scope>
    <source>
        <strain evidence="1">Ta-2019</strain>
    </source>
</reference>
<dbReference type="EMBL" id="JAHRHJ020000006">
    <property type="protein sequence ID" value="KAH9310556.1"/>
    <property type="molecule type" value="Genomic_DNA"/>
</dbReference>
<evidence type="ECO:0000313" key="2">
    <source>
        <dbReference type="Proteomes" id="UP000824469"/>
    </source>
</evidence>